<organism evidence="5 6">
    <name type="scientific">Caulobacter rhizosphaerae</name>
    <dbReference type="NCBI Taxonomy" id="2010972"/>
    <lineage>
        <taxon>Bacteria</taxon>
        <taxon>Pseudomonadati</taxon>
        <taxon>Pseudomonadota</taxon>
        <taxon>Alphaproteobacteria</taxon>
        <taxon>Caulobacterales</taxon>
        <taxon>Caulobacteraceae</taxon>
        <taxon>Caulobacter</taxon>
    </lineage>
</organism>
<dbReference type="Gene3D" id="1.10.10.10">
    <property type="entry name" value="Winged helix-like DNA-binding domain superfamily/Winged helix DNA-binding domain"/>
    <property type="match status" value="1"/>
</dbReference>
<evidence type="ECO:0000313" key="5">
    <source>
        <dbReference type="EMBL" id="MDR6532764.1"/>
    </source>
</evidence>
<dbReference type="SUPFAM" id="SSF88659">
    <property type="entry name" value="Sigma3 and sigma4 domains of RNA polymerase sigma factors"/>
    <property type="match status" value="1"/>
</dbReference>
<gene>
    <name evidence="5" type="ORF">J2800_003524</name>
</gene>
<dbReference type="SUPFAM" id="SSF88946">
    <property type="entry name" value="Sigma2 domain of RNA polymerase sigma factors"/>
    <property type="match status" value="1"/>
</dbReference>
<reference evidence="5 6" key="1">
    <citation type="submission" date="2023-07" db="EMBL/GenBank/DDBJ databases">
        <title>Sorghum-associated microbial communities from plants grown in Nebraska, USA.</title>
        <authorList>
            <person name="Schachtman D."/>
        </authorList>
    </citation>
    <scope>NUCLEOTIDE SEQUENCE [LARGE SCALE GENOMIC DNA]</scope>
    <source>
        <strain evidence="5 6">DS2154</strain>
    </source>
</reference>
<feature type="domain" description="RNA polymerase sigma factor 70 region 4 type 2" evidence="3">
    <location>
        <begin position="111"/>
        <end position="161"/>
    </location>
</feature>
<feature type="domain" description="RNA polymerase sigma-70 region 2" evidence="2">
    <location>
        <begin position="12"/>
        <end position="75"/>
    </location>
</feature>
<dbReference type="PANTHER" id="PTHR30173">
    <property type="entry name" value="SIGMA 19 FACTOR"/>
    <property type="match status" value="1"/>
</dbReference>
<dbReference type="InterPro" id="IPR036388">
    <property type="entry name" value="WH-like_DNA-bd_sf"/>
</dbReference>
<dbReference type="InterPro" id="IPR037401">
    <property type="entry name" value="SnoaL-like"/>
</dbReference>
<dbReference type="NCBIfam" id="TIGR02937">
    <property type="entry name" value="sigma70-ECF"/>
    <property type="match status" value="1"/>
</dbReference>
<dbReference type="InterPro" id="IPR014284">
    <property type="entry name" value="RNA_pol_sigma-70_dom"/>
</dbReference>
<proteinExistence type="predicted"/>
<dbReference type="PANTHER" id="PTHR30173:SF43">
    <property type="entry name" value="ECF RNA POLYMERASE SIGMA FACTOR SIGI-RELATED"/>
    <property type="match status" value="1"/>
</dbReference>
<protein>
    <submittedName>
        <fullName evidence="5">RNA polymerase sigma-70 factor (ECF subfamily)</fullName>
    </submittedName>
</protein>
<sequence>MDEKNFLAVQFEASRAHLQRVAFRMLGSREAAEDAVQEAWFKVSRADTADVDNLGGWLTTVVSRVCLDMLRSRRARREDALGPAVLEPAIGEDDSAYPERETLLADQVGMALMVVLQTLPPAERVAFVLHDMFDLPFDDIATIVDRSPEAARQLASRARRRVGGGAAAVRPDIERQRVVVQAFLRAARGGDMQGLLAVLAPDVVFHADAAAQKSGSRPELRGAEAVAANFHGRAQAARPALVDGVLGLAVAIDDGPVFVVLRLSLRSGRITAIEAVADPERLSGFEIEVLDELPIAEA</sequence>
<dbReference type="InterPro" id="IPR013249">
    <property type="entry name" value="RNA_pol_sigma70_r4_t2"/>
</dbReference>
<dbReference type="Gene3D" id="1.10.1740.10">
    <property type="match status" value="1"/>
</dbReference>
<dbReference type="InterPro" id="IPR013325">
    <property type="entry name" value="RNA_pol_sigma_r2"/>
</dbReference>
<evidence type="ECO:0000256" key="1">
    <source>
        <dbReference type="ARBA" id="ARBA00011344"/>
    </source>
</evidence>
<dbReference type="EMBL" id="JAVDRL010000010">
    <property type="protein sequence ID" value="MDR6532764.1"/>
    <property type="molecule type" value="Genomic_DNA"/>
</dbReference>
<dbReference type="RefSeq" id="WP_056750579.1">
    <property type="nucleotide sequence ID" value="NZ_JAVDRL010000010.1"/>
</dbReference>
<accession>A0ABU1N2T3</accession>
<feature type="domain" description="SnoaL-like" evidence="4">
    <location>
        <begin position="180"/>
        <end position="237"/>
    </location>
</feature>
<dbReference type="Pfam" id="PF12680">
    <property type="entry name" value="SnoaL_2"/>
    <property type="match status" value="1"/>
</dbReference>
<evidence type="ECO:0000259" key="2">
    <source>
        <dbReference type="Pfam" id="PF04542"/>
    </source>
</evidence>
<dbReference type="Pfam" id="PF08281">
    <property type="entry name" value="Sigma70_r4_2"/>
    <property type="match status" value="1"/>
</dbReference>
<evidence type="ECO:0000313" key="6">
    <source>
        <dbReference type="Proteomes" id="UP001262754"/>
    </source>
</evidence>
<keyword evidence="6" id="KW-1185">Reference proteome</keyword>
<evidence type="ECO:0000259" key="4">
    <source>
        <dbReference type="Pfam" id="PF12680"/>
    </source>
</evidence>
<dbReference type="Proteomes" id="UP001262754">
    <property type="component" value="Unassembled WGS sequence"/>
</dbReference>
<dbReference type="Pfam" id="PF04542">
    <property type="entry name" value="Sigma70_r2"/>
    <property type="match status" value="1"/>
</dbReference>
<dbReference type="InterPro" id="IPR007627">
    <property type="entry name" value="RNA_pol_sigma70_r2"/>
</dbReference>
<dbReference type="Gene3D" id="3.10.450.50">
    <property type="match status" value="1"/>
</dbReference>
<dbReference type="InterPro" id="IPR052704">
    <property type="entry name" value="ECF_Sigma-70_Domain"/>
</dbReference>
<comment type="subunit">
    <text evidence="1">Interacts transiently with the RNA polymerase catalytic core formed by RpoA, RpoB, RpoC and RpoZ (2 alpha, 1 beta, 1 beta' and 1 omega subunit) to form the RNA polymerase holoenzyme that can initiate transcription.</text>
</comment>
<evidence type="ECO:0000259" key="3">
    <source>
        <dbReference type="Pfam" id="PF08281"/>
    </source>
</evidence>
<comment type="caution">
    <text evidence="5">The sequence shown here is derived from an EMBL/GenBank/DDBJ whole genome shotgun (WGS) entry which is preliminary data.</text>
</comment>
<dbReference type="InterPro" id="IPR032710">
    <property type="entry name" value="NTF2-like_dom_sf"/>
</dbReference>
<name>A0ABU1N2T3_9CAUL</name>
<dbReference type="SUPFAM" id="SSF54427">
    <property type="entry name" value="NTF2-like"/>
    <property type="match status" value="1"/>
</dbReference>
<dbReference type="InterPro" id="IPR013324">
    <property type="entry name" value="RNA_pol_sigma_r3/r4-like"/>
</dbReference>